<evidence type="ECO:0000256" key="6">
    <source>
        <dbReference type="ARBA" id="ARBA00022989"/>
    </source>
</evidence>
<organism evidence="11 12">
    <name type="scientific">Asbolus verrucosus</name>
    <name type="common">Desert ironclad beetle</name>
    <dbReference type="NCBI Taxonomy" id="1661398"/>
    <lineage>
        <taxon>Eukaryota</taxon>
        <taxon>Metazoa</taxon>
        <taxon>Ecdysozoa</taxon>
        <taxon>Arthropoda</taxon>
        <taxon>Hexapoda</taxon>
        <taxon>Insecta</taxon>
        <taxon>Pterygota</taxon>
        <taxon>Neoptera</taxon>
        <taxon>Endopterygota</taxon>
        <taxon>Coleoptera</taxon>
        <taxon>Polyphaga</taxon>
        <taxon>Cucujiformia</taxon>
        <taxon>Tenebrionidae</taxon>
        <taxon>Pimeliinae</taxon>
        <taxon>Asbolus</taxon>
    </lineage>
</organism>
<keyword evidence="9" id="KW-0807">Transducer</keyword>
<proteinExistence type="predicted"/>
<evidence type="ECO:0000313" key="12">
    <source>
        <dbReference type="Proteomes" id="UP000292052"/>
    </source>
</evidence>
<evidence type="ECO:0000256" key="9">
    <source>
        <dbReference type="ARBA" id="ARBA00023224"/>
    </source>
</evidence>
<feature type="transmembrane region" description="Helical" evidence="10">
    <location>
        <begin position="127"/>
        <end position="149"/>
    </location>
</feature>
<keyword evidence="12" id="KW-1185">Reference proteome</keyword>
<protein>
    <submittedName>
        <fullName evidence="11">7tm 6 domain containing protein</fullName>
    </submittedName>
</protein>
<keyword evidence="3" id="KW-0716">Sensory transduction</keyword>
<feature type="transmembrane region" description="Helical" evidence="10">
    <location>
        <begin position="287"/>
        <end position="307"/>
    </location>
</feature>
<dbReference type="GO" id="GO:0007165">
    <property type="term" value="P:signal transduction"/>
    <property type="evidence" value="ECO:0007669"/>
    <property type="project" value="UniProtKB-KW"/>
</dbReference>
<evidence type="ECO:0000256" key="5">
    <source>
        <dbReference type="ARBA" id="ARBA00022725"/>
    </source>
</evidence>
<feature type="transmembrane region" description="Helical" evidence="10">
    <location>
        <begin position="58"/>
        <end position="76"/>
    </location>
</feature>
<dbReference type="EMBL" id="QDEB01121927">
    <property type="protein sequence ID" value="RZB40142.1"/>
    <property type="molecule type" value="Genomic_DNA"/>
</dbReference>
<feature type="transmembrane region" description="Helical" evidence="10">
    <location>
        <begin position="445"/>
        <end position="469"/>
    </location>
</feature>
<dbReference type="GO" id="GO:0005549">
    <property type="term" value="F:odorant binding"/>
    <property type="evidence" value="ECO:0007669"/>
    <property type="project" value="InterPro"/>
</dbReference>
<dbReference type="PANTHER" id="PTHR21137:SF35">
    <property type="entry name" value="ODORANT RECEPTOR 19A-RELATED"/>
    <property type="match status" value="1"/>
</dbReference>
<evidence type="ECO:0000256" key="1">
    <source>
        <dbReference type="ARBA" id="ARBA00004651"/>
    </source>
</evidence>
<keyword evidence="8" id="KW-0675">Receptor</keyword>
<dbReference type="GO" id="GO:0005886">
    <property type="term" value="C:plasma membrane"/>
    <property type="evidence" value="ECO:0007669"/>
    <property type="project" value="UniProtKB-SubCell"/>
</dbReference>
<feature type="transmembrane region" description="Helical" evidence="10">
    <location>
        <begin position="254"/>
        <end position="275"/>
    </location>
</feature>
<name>A0A482VAC3_ASBVE</name>
<feature type="transmembrane region" description="Helical" evidence="10">
    <location>
        <begin position="35"/>
        <end position="53"/>
    </location>
</feature>
<evidence type="ECO:0000313" key="11">
    <source>
        <dbReference type="EMBL" id="RZB40142.1"/>
    </source>
</evidence>
<comment type="caution">
    <text evidence="11">The sequence shown here is derived from an EMBL/GenBank/DDBJ whole genome shotgun (WGS) entry which is preliminary data.</text>
</comment>
<sequence>MEHFDWKHTIRLNIRILKLVGLWPAGDESYKPNLYTLWMMVSIIILQIGHIFFQTANIFFLLDDLQAVTGIVFILLTEMQGVQKAYCLIKNMKMLKQLMITVNSDLFQPKNPQQRALIEPTLGTWKAIFWTLLTFDISCMVFMAFFPILDKTYKEYRLPSSAWYPYNTKTSPQYELTYLFQVAGINLLNITNLNIDALIAALNMYIGAQFDILCDNLRNLHDNKETSAEVNIKLRGCIRHHREILKFADNANRFYNWLLFFQFFVIGISIGLSMFQLTLVVPFTTEFYMLLTYGHAALADIFFYCWFGNEVKIKSSELAYAVFESDWTSLSSEVKSNMITFVLKAQKPLKISALGLFYLSLDTFMKVNLNRFLLSLDIKQMENFDWTSTIRLNMRMLKIMGLWPAGDESYKPNLYTLWTMVSIIILQGGHLFFQTANIFFLLDDLQAVTGIVFVLLMEMLAVQKSYCLIKNMKMLKQLIKCRLPSSAWYPYSTKTSPEYELTYLYQVASINLLNMANLNIDALIAALNMYIGAQFDILCDDLRNLHHNEETSVEVNIKLRGCIHHHREILKFADNANKFYNWVLAFKFFVSGFSIGLSMFQLTLVRSLFQFLPTQTLFFKVAAFTPEFYMLLTYGHVILADIFFYCWFGNEVKVKSSELAYAVFESDWTGLSLEVKSNMITFVLKAQKPLKISALGLFYLSLDTFMK</sequence>
<reference evidence="11 12" key="1">
    <citation type="submission" date="2017-03" db="EMBL/GenBank/DDBJ databases">
        <title>Genome of the blue death feigning beetle - Asbolus verrucosus.</title>
        <authorList>
            <person name="Rider S.D."/>
        </authorList>
    </citation>
    <scope>NUCLEOTIDE SEQUENCE [LARGE SCALE GENOMIC DNA]</scope>
    <source>
        <strain evidence="11">Butters</strain>
        <tissue evidence="11">Head and leg muscle</tissue>
    </source>
</reference>
<keyword evidence="7 10" id="KW-0472">Membrane</keyword>
<dbReference type="Pfam" id="PF02949">
    <property type="entry name" value="7tm_6"/>
    <property type="match status" value="2"/>
</dbReference>
<keyword evidence="2" id="KW-1003">Cell membrane</keyword>
<keyword evidence="6 10" id="KW-1133">Transmembrane helix</keyword>
<dbReference type="AlphaFoldDB" id="A0A482VAC3"/>
<gene>
    <name evidence="11" type="ORF">BDFB_008245</name>
</gene>
<feature type="transmembrane region" description="Helical" evidence="10">
    <location>
        <begin position="629"/>
        <end position="648"/>
    </location>
</feature>
<evidence type="ECO:0000256" key="10">
    <source>
        <dbReference type="SAM" id="Phobius"/>
    </source>
</evidence>
<evidence type="ECO:0000256" key="2">
    <source>
        <dbReference type="ARBA" id="ARBA00022475"/>
    </source>
</evidence>
<keyword evidence="5" id="KW-0552">Olfaction</keyword>
<feature type="non-terminal residue" evidence="11">
    <location>
        <position position="707"/>
    </location>
</feature>
<dbReference type="GO" id="GO:0004984">
    <property type="term" value="F:olfactory receptor activity"/>
    <property type="evidence" value="ECO:0007669"/>
    <property type="project" value="InterPro"/>
</dbReference>
<evidence type="ECO:0000256" key="3">
    <source>
        <dbReference type="ARBA" id="ARBA00022606"/>
    </source>
</evidence>
<feature type="transmembrane region" description="Helical" evidence="10">
    <location>
        <begin position="588"/>
        <end position="609"/>
    </location>
</feature>
<dbReference type="InterPro" id="IPR004117">
    <property type="entry name" value="7tm6_olfct_rcpt"/>
</dbReference>
<dbReference type="Proteomes" id="UP000292052">
    <property type="component" value="Unassembled WGS sequence"/>
</dbReference>
<evidence type="ECO:0000256" key="8">
    <source>
        <dbReference type="ARBA" id="ARBA00023170"/>
    </source>
</evidence>
<evidence type="ECO:0000256" key="7">
    <source>
        <dbReference type="ARBA" id="ARBA00023136"/>
    </source>
</evidence>
<evidence type="ECO:0000256" key="4">
    <source>
        <dbReference type="ARBA" id="ARBA00022692"/>
    </source>
</evidence>
<feature type="transmembrane region" description="Helical" evidence="10">
    <location>
        <begin position="414"/>
        <end position="433"/>
    </location>
</feature>
<dbReference type="PANTHER" id="PTHR21137">
    <property type="entry name" value="ODORANT RECEPTOR"/>
    <property type="match status" value="1"/>
</dbReference>
<dbReference type="OrthoDB" id="6597368at2759"/>
<keyword evidence="4 10" id="KW-0812">Transmembrane</keyword>
<accession>A0A482VAC3</accession>
<comment type="subcellular location">
    <subcellularLocation>
        <location evidence="1">Cell membrane</location>
        <topology evidence="1">Multi-pass membrane protein</topology>
    </subcellularLocation>
</comment>